<dbReference type="GO" id="GO:0055085">
    <property type="term" value="P:transmembrane transport"/>
    <property type="evidence" value="ECO:0007669"/>
    <property type="project" value="UniProtKB-ARBA"/>
</dbReference>
<organism evidence="1 2">
    <name type="scientific">Mucispirillum schaedleri ASF457</name>
    <dbReference type="NCBI Taxonomy" id="1379858"/>
    <lineage>
        <taxon>Bacteria</taxon>
        <taxon>Pseudomonadati</taxon>
        <taxon>Deferribacterota</taxon>
        <taxon>Deferribacteres</taxon>
        <taxon>Deferribacterales</taxon>
        <taxon>Mucispirillaceae</taxon>
        <taxon>Mucispirillum</taxon>
    </lineage>
</organism>
<proteinExistence type="predicted"/>
<dbReference type="InterPro" id="IPR003593">
    <property type="entry name" value="AAA+_ATPase"/>
</dbReference>
<dbReference type="OrthoDB" id="9802264at2"/>
<dbReference type="PANTHER" id="PTHR43776">
    <property type="entry name" value="TRANSPORT ATP-BINDING PROTEIN"/>
    <property type="match status" value="1"/>
</dbReference>
<gene>
    <name evidence="1" type="ORF">N508_002191</name>
</gene>
<dbReference type="InterPro" id="IPR050319">
    <property type="entry name" value="ABC_transp_ATP-bind"/>
</dbReference>
<dbReference type="SUPFAM" id="SSF52540">
    <property type="entry name" value="P-loop containing nucleoside triphosphate hydrolases"/>
    <property type="match status" value="1"/>
</dbReference>
<reference evidence="1" key="3">
    <citation type="submission" date="2022-06" db="EMBL/GenBank/DDBJ databases">
        <title>Resources to Facilitate Use of the Altered Schaedler Flora (ASF) Mouse Model to Study Microbiome Function.</title>
        <authorList>
            <person name="Proctor A."/>
            <person name="Parvinroo S."/>
            <person name="Richie T."/>
            <person name="Jia X."/>
            <person name="Lee S.T.M."/>
            <person name="Karp P.D."/>
            <person name="Paley S."/>
            <person name="Kostic A.D."/>
            <person name="Pierre J.F."/>
            <person name="Wannemuehler M.J."/>
            <person name="Phillips G.J."/>
        </authorList>
    </citation>
    <scope>NUCLEOTIDE SEQUENCE</scope>
    <source>
        <strain evidence="1">ASF457</strain>
    </source>
</reference>
<keyword evidence="2" id="KW-1185">Reference proteome</keyword>
<dbReference type="PROSITE" id="PS00211">
    <property type="entry name" value="ABC_TRANSPORTER_1"/>
    <property type="match status" value="1"/>
</dbReference>
<evidence type="ECO:0000313" key="2">
    <source>
        <dbReference type="Proteomes" id="UP000017429"/>
    </source>
</evidence>
<dbReference type="SMART" id="SM00382">
    <property type="entry name" value="AAA"/>
    <property type="match status" value="1"/>
</dbReference>
<dbReference type="Pfam" id="PF00005">
    <property type="entry name" value="ABC_tran"/>
    <property type="match status" value="1"/>
</dbReference>
<protein>
    <submittedName>
        <fullName evidence="1">ABC transporter ATP-binding protein</fullName>
    </submittedName>
</protein>
<dbReference type="InterPro" id="IPR003439">
    <property type="entry name" value="ABC_transporter-like_ATP-bd"/>
</dbReference>
<name>V2Q7M5_9BACT</name>
<dbReference type="GO" id="GO:0016887">
    <property type="term" value="F:ATP hydrolysis activity"/>
    <property type="evidence" value="ECO:0007669"/>
    <property type="project" value="InterPro"/>
</dbReference>
<keyword evidence="1" id="KW-0547">Nucleotide-binding</keyword>
<dbReference type="InterPro" id="IPR017871">
    <property type="entry name" value="ABC_transporter-like_CS"/>
</dbReference>
<dbReference type="AlphaFoldDB" id="V2Q7M5"/>
<dbReference type="GO" id="GO:0005524">
    <property type="term" value="F:ATP binding"/>
    <property type="evidence" value="ECO:0007669"/>
    <property type="project" value="UniProtKB-KW"/>
</dbReference>
<reference evidence="1" key="2">
    <citation type="submission" date="2022-05" db="EMBL/GenBank/DDBJ databases">
        <authorList>
            <person name="Proctor A.L."/>
            <person name="Phillips G.J."/>
            <person name="Wannemuehler M.J."/>
        </authorList>
    </citation>
    <scope>NUCLEOTIDE SEQUENCE</scope>
    <source>
        <strain evidence="1">ASF457</strain>
    </source>
</reference>
<dbReference type="KEGG" id="msch:N508_002191"/>
<dbReference type="EMBL" id="CP097562">
    <property type="protein sequence ID" value="USF25096.1"/>
    <property type="molecule type" value="Genomic_DNA"/>
</dbReference>
<sequence length="251" mass="28878">MLKCENISKIYNDNSWFSKKESIKVLENISFHLKQGRSMGFAGRNGAGKSTLMRIILGLEKATEGSVLFMEKNIHGLKYNELKKIYKDMQVVFQDPQSSMNHQYTVYDVIKEPVENYYSYAKDEMKNIVLKLLSAVRLSEDKLYKNIMHLSGGEQQRVAVARALSVQPKLLILDEALSSLDMIIQAEIIKLLEELKEKYKLSYLVISHDIRIILKLCDDIIFLENGIIKDKFSIEQGINNPSESFKNMMIV</sequence>
<dbReference type="Proteomes" id="UP000017429">
    <property type="component" value="Chromosome"/>
</dbReference>
<dbReference type="RefSeq" id="WP_023275674.1">
    <property type="nucleotide sequence ID" value="NZ_CP097562.1"/>
</dbReference>
<evidence type="ECO:0000313" key="1">
    <source>
        <dbReference type="EMBL" id="USF25096.1"/>
    </source>
</evidence>
<reference evidence="1" key="1">
    <citation type="journal article" date="2014" name="Genome Announc.">
        <title>Draft genome sequences of the altered schaedler flora, a defined bacterial community from gnotobiotic mice.</title>
        <authorList>
            <person name="Wannemuehler M.J."/>
            <person name="Overstreet A.M."/>
            <person name="Ward D.V."/>
            <person name="Phillips G.J."/>
        </authorList>
    </citation>
    <scope>NUCLEOTIDE SEQUENCE</scope>
    <source>
        <strain evidence="1">ASF457</strain>
    </source>
</reference>
<accession>V2Q7M5</accession>
<dbReference type="CDD" id="cd03257">
    <property type="entry name" value="ABC_NikE_OppD_transporters"/>
    <property type="match status" value="1"/>
</dbReference>
<dbReference type="eggNOG" id="COG4608">
    <property type="taxonomic scope" value="Bacteria"/>
</dbReference>
<dbReference type="Gene3D" id="3.40.50.300">
    <property type="entry name" value="P-loop containing nucleotide triphosphate hydrolases"/>
    <property type="match status" value="1"/>
</dbReference>
<dbReference type="InterPro" id="IPR027417">
    <property type="entry name" value="P-loop_NTPase"/>
</dbReference>
<keyword evidence="1" id="KW-0067">ATP-binding</keyword>
<dbReference type="PANTHER" id="PTHR43776:SF8">
    <property type="entry name" value="ABC TRANSPORTER, ATP-BINDING PROTEIN"/>
    <property type="match status" value="1"/>
</dbReference>
<dbReference type="PROSITE" id="PS50893">
    <property type="entry name" value="ABC_TRANSPORTER_2"/>
    <property type="match status" value="1"/>
</dbReference>